<name>A0A7C4RRQ1_9BACT</name>
<dbReference type="Pfam" id="PF07998">
    <property type="entry name" value="Peptidase_M54"/>
    <property type="match status" value="1"/>
</dbReference>
<sequence>MIQAPEPHPEYAFSERRGQYEAGKILVRLIELENGAAFRLGVVDVDLYLPILTHVFGESQLGGAAAIVSIYRLRDTSWDRFLVRTAKVALHEVGHLLGIVHCIDTRCLMRFANRVENLDEIPMRFCRACAYEVARRLRYRFLDDSRGEVARG</sequence>
<dbReference type="GO" id="GO:0008237">
    <property type="term" value="F:metallopeptidase activity"/>
    <property type="evidence" value="ECO:0007669"/>
    <property type="project" value="UniProtKB-KW"/>
</dbReference>
<evidence type="ECO:0000256" key="6">
    <source>
        <dbReference type="ARBA" id="ARBA00023049"/>
    </source>
</evidence>
<dbReference type="PANTHER" id="PTHR15910:SF1">
    <property type="entry name" value="ARCHAEMETZINCIN-2"/>
    <property type="match status" value="1"/>
</dbReference>
<evidence type="ECO:0000256" key="5">
    <source>
        <dbReference type="ARBA" id="ARBA00022833"/>
    </source>
</evidence>
<evidence type="ECO:0000256" key="3">
    <source>
        <dbReference type="ARBA" id="ARBA00022723"/>
    </source>
</evidence>
<dbReference type="InterPro" id="IPR012962">
    <property type="entry name" value="Pept_M54_archaemetzincn"/>
</dbReference>
<dbReference type="InterPro" id="IPR012091">
    <property type="entry name" value="Pept_M54_archaemetzncn_arc/bac"/>
</dbReference>
<dbReference type="PIRSF" id="PIRSF005785">
    <property type="entry name" value="Zn-prot_arch"/>
    <property type="match status" value="1"/>
</dbReference>
<keyword evidence="4" id="KW-0378">Hydrolase</keyword>
<evidence type="ECO:0000256" key="4">
    <source>
        <dbReference type="ARBA" id="ARBA00022801"/>
    </source>
</evidence>
<dbReference type="GO" id="GO:0008270">
    <property type="term" value="F:zinc ion binding"/>
    <property type="evidence" value="ECO:0007669"/>
    <property type="project" value="InterPro"/>
</dbReference>
<protein>
    <submittedName>
        <fullName evidence="7">Peptidase M54</fullName>
    </submittedName>
</protein>
<keyword evidence="6" id="KW-0482">Metalloprotease</keyword>
<keyword evidence="3" id="KW-0479">Metal-binding</keyword>
<evidence type="ECO:0000256" key="1">
    <source>
        <dbReference type="ARBA" id="ARBA00001947"/>
    </source>
</evidence>
<dbReference type="InterPro" id="IPR024079">
    <property type="entry name" value="MetalloPept_cat_dom_sf"/>
</dbReference>
<dbReference type="PANTHER" id="PTHR15910">
    <property type="entry name" value="ARCHAEMETZINCIN"/>
    <property type="match status" value="1"/>
</dbReference>
<evidence type="ECO:0000313" key="7">
    <source>
        <dbReference type="EMBL" id="HGU32894.1"/>
    </source>
</evidence>
<accession>A0A7C4RRQ1</accession>
<gene>
    <name evidence="7" type="ORF">ENS29_08560</name>
</gene>
<keyword evidence="5" id="KW-0862">Zinc</keyword>
<dbReference type="GO" id="GO:0006508">
    <property type="term" value="P:proteolysis"/>
    <property type="evidence" value="ECO:0007669"/>
    <property type="project" value="UniProtKB-KW"/>
</dbReference>
<dbReference type="AlphaFoldDB" id="A0A7C4RRQ1"/>
<dbReference type="Gene3D" id="3.40.390.10">
    <property type="entry name" value="Collagenase (Catalytic Domain)"/>
    <property type="match status" value="1"/>
</dbReference>
<dbReference type="SUPFAM" id="SSF55486">
    <property type="entry name" value="Metalloproteases ('zincins'), catalytic domain"/>
    <property type="match status" value="1"/>
</dbReference>
<dbReference type="CDD" id="cd11375">
    <property type="entry name" value="Peptidase_M54"/>
    <property type="match status" value="1"/>
</dbReference>
<organism evidence="7">
    <name type="scientific">Desulfatirhabdium butyrativorans</name>
    <dbReference type="NCBI Taxonomy" id="340467"/>
    <lineage>
        <taxon>Bacteria</taxon>
        <taxon>Pseudomonadati</taxon>
        <taxon>Thermodesulfobacteriota</taxon>
        <taxon>Desulfobacteria</taxon>
        <taxon>Desulfobacterales</taxon>
        <taxon>Desulfatirhabdiaceae</taxon>
        <taxon>Desulfatirhabdium</taxon>
    </lineage>
</organism>
<reference evidence="7" key="1">
    <citation type="journal article" date="2020" name="mSystems">
        <title>Genome- and Community-Level Interaction Insights into Carbon Utilization and Element Cycling Functions of Hydrothermarchaeota in Hydrothermal Sediment.</title>
        <authorList>
            <person name="Zhou Z."/>
            <person name="Liu Y."/>
            <person name="Xu W."/>
            <person name="Pan J."/>
            <person name="Luo Z.H."/>
            <person name="Li M."/>
        </authorList>
    </citation>
    <scope>NUCLEOTIDE SEQUENCE [LARGE SCALE GENOMIC DNA]</scope>
    <source>
        <strain evidence="7">SpSt-477</strain>
    </source>
</reference>
<evidence type="ECO:0000256" key="2">
    <source>
        <dbReference type="ARBA" id="ARBA00022670"/>
    </source>
</evidence>
<dbReference type="EMBL" id="DSUH01000200">
    <property type="protein sequence ID" value="HGU32894.1"/>
    <property type="molecule type" value="Genomic_DNA"/>
</dbReference>
<comment type="cofactor">
    <cofactor evidence="1">
        <name>Zn(2+)</name>
        <dbReference type="ChEBI" id="CHEBI:29105"/>
    </cofactor>
</comment>
<proteinExistence type="predicted"/>
<keyword evidence="2" id="KW-0645">Protease</keyword>
<comment type="caution">
    <text evidence="7">The sequence shown here is derived from an EMBL/GenBank/DDBJ whole genome shotgun (WGS) entry which is preliminary data.</text>
</comment>